<feature type="coiled-coil region" evidence="1">
    <location>
        <begin position="4"/>
        <end position="117"/>
    </location>
</feature>
<feature type="coiled-coil region" evidence="1">
    <location>
        <begin position="275"/>
        <end position="416"/>
    </location>
</feature>
<dbReference type="OrthoDB" id="2436455at2759"/>
<evidence type="ECO:0000313" key="3">
    <source>
        <dbReference type="Proteomes" id="UP000193920"/>
    </source>
</evidence>
<comment type="caution">
    <text evidence="2">The sequence shown here is derived from an EMBL/GenBank/DDBJ whole genome shotgun (WGS) entry which is preliminary data.</text>
</comment>
<organism evidence="2 3">
    <name type="scientific">Neocallimastix californiae</name>
    <dbReference type="NCBI Taxonomy" id="1754190"/>
    <lineage>
        <taxon>Eukaryota</taxon>
        <taxon>Fungi</taxon>
        <taxon>Fungi incertae sedis</taxon>
        <taxon>Chytridiomycota</taxon>
        <taxon>Chytridiomycota incertae sedis</taxon>
        <taxon>Neocallimastigomycetes</taxon>
        <taxon>Neocallimastigales</taxon>
        <taxon>Neocallimastigaceae</taxon>
        <taxon>Neocallimastix</taxon>
    </lineage>
</organism>
<proteinExistence type="predicted"/>
<keyword evidence="3" id="KW-1185">Reference proteome</keyword>
<feature type="coiled-coil region" evidence="1">
    <location>
        <begin position="167"/>
        <end position="201"/>
    </location>
</feature>
<gene>
    <name evidence="2" type="ORF">LY90DRAFT_502237</name>
</gene>
<accession>A0A1Y2EUI8</accession>
<dbReference type="EMBL" id="MCOG01000026">
    <property type="protein sequence ID" value="ORY75228.1"/>
    <property type="molecule type" value="Genomic_DNA"/>
</dbReference>
<name>A0A1Y2EUI8_9FUNG</name>
<sequence length="420" mass="49278">MKNNDELNHTFKKMENNIRNISEDRENLKTKINSLNDEIENLNIQMNEWIETAESRAKRIKSMESEIDELTKKRDEFTNIVGKNKGNVDVNEVIQQKLDLEKKVSELEVMLAVASKKTNEYEGRLSTARIKRNTRNSTYARLTMNLMEQTNRESVLKSSNSLLKDQLDDEKLKSTNLNSTVEKLRDELSNIRKEKLANETDFKKQISSLSSKLQLVQYNTDNLVQSIYSEIIKLSEKEKESFAEILKEYKYHDNDDIIQKLDAVENQHIESTEVIESLNTIINDQLGELEELRTKIKTLEDKNESLRRRVKQEAEEFSSQLKALEDVNENLVQQMMEDNNESEEYVKKLTETYMLQQEESEKQYKMVKDKLDKAESELIKAKKKLSETQEELDNCKQDYEEQMNMLLQQNIELSTKLASM</sequence>
<evidence type="ECO:0000256" key="1">
    <source>
        <dbReference type="SAM" id="Coils"/>
    </source>
</evidence>
<keyword evidence="1" id="KW-0175">Coiled coil</keyword>
<dbReference type="AlphaFoldDB" id="A0A1Y2EUI8"/>
<evidence type="ECO:0000313" key="2">
    <source>
        <dbReference type="EMBL" id="ORY75228.1"/>
    </source>
</evidence>
<dbReference type="STRING" id="1754190.A0A1Y2EUI8"/>
<dbReference type="Proteomes" id="UP000193920">
    <property type="component" value="Unassembled WGS sequence"/>
</dbReference>
<reference evidence="2 3" key="1">
    <citation type="submission" date="2016-08" db="EMBL/GenBank/DDBJ databases">
        <title>A Parts List for Fungal Cellulosomes Revealed by Comparative Genomics.</title>
        <authorList>
            <consortium name="DOE Joint Genome Institute"/>
            <person name="Haitjema C.H."/>
            <person name="Gilmore S.P."/>
            <person name="Henske J.K."/>
            <person name="Solomon K.V."/>
            <person name="De Groot R."/>
            <person name="Kuo A."/>
            <person name="Mondo S.J."/>
            <person name="Salamov A.A."/>
            <person name="Labutti K."/>
            <person name="Zhao Z."/>
            <person name="Chiniquy J."/>
            <person name="Barry K."/>
            <person name="Brewer H.M."/>
            <person name="Purvine S.O."/>
            <person name="Wright A.T."/>
            <person name="Boxma B."/>
            <person name="Van Alen T."/>
            <person name="Hackstein J.H."/>
            <person name="Baker S.E."/>
            <person name="Grigoriev I.V."/>
            <person name="O'Malley M.A."/>
        </authorList>
    </citation>
    <scope>NUCLEOTIDE SEQUENCE [LARGE SCALE GENOMIC DNA]</scope>
    <source>
        <strain evidence="2 3">G1</strain>
    </source>
</reference>
<protein>
    <submittedName>
        <fullName evidence="2">Uncharacterized protein</fullName>
    </submittedName>
</protein>